<feature type="non-terminal residue" evidence="1">
    <location>
        <position position="131"/>
    </location>
</feature>
<keyword evidence="2" id="KW-1185">Reference proteome</keyword>
<organism evidence="1 2">
    <name type="scientific">Trichinella nelsoni</name>
    <dbReference type="NCBI Taxonomy" id="6336"/>
    <lineage>
        <taxon>Eukaryota</taxon>
        <taxon>Metazoa</taxon>
        <taxon>Ecdysozoa</taxon>
        <taxon>Nematoda</taxon>
        <taxon>Enoplea</taxon>
        <taxon>Dorylaimia</taxon>
        <taxon>Trichinellida</taxon>
        <taxon>Trichinellidae</taxon>
        <taxon>Trichinella</taxon>
    </lineage>
</organism>
<evidence type="ECO:0000313" key="2">
    <source>
        <dbReference type="Proteomes" id="UP000054630"/>
    </source>
</evidence>
<proteinExistence type="predicted"/>
<feature type="non-terminal residue" evidence="1">
    <location>
        <position position="1"/>
    </location>
</feature>
<sequence>SSLHGSAVGGGADLVRNVDSTLAWKPSCKVRVESFDGTGGLFEAIAGGLAVSSGLSRAVKGSNSVAASGRDSAATLHVVYARCNATRYLAAGDGLGYGQSNHDAQESDQRKLHSSRDSHIALLAKMMSLEY</sequence>
<dbReference type="OrthoDB" id="10267610at2759"/>
<dbReference type="Proteomes" id="UP000054630">
    <property type="component" value="Unassembled WGS sequence"/>
</dbReference>
<accession>A0A0V0RCL3</accession>
<comment type="caution">
    <text evidence="1">The sequence shown here is derived from an EMBL/GenBank/DDBJ whole genome shotgun (WGS) entry which is preliminary data.</text>
</comment>
<name>A0A0V0RCL3_9BILA</name>
<dbReference type="AlphaFoldDB" id="A0A0V0RCL3"/>
<evidence type="ECO:0000313" key="1">
    <source>
        <dbReference type="EMBL" id="KRX12217.1"/>
    </source>
</evidence>
<protein>
    <submittedName>
        <fullName evidence="1">Uncharacterized protein</fullName>
    </submittedName>
</protein>
<dbReference type="EMBL" id="JYDL01000625">
    <property type="protein sequence ID" value="KRX12217.1"/>
    <property type="molecule type" value="Genomic_DNA"/>
</dbReference>
<gene>
    <name evidence="1" type="ORF">T07_921</name>
</gene>
<reference evidence="1 2" key="1">
    <citation type="submission" date="2015-01" db="EMBL/GenBank/DDBJ databases">
        <title>Evolution of Trichinella species and genotypes.</title>
        <authorList>
            <person name="Korhonen P.K."/>
            <person name="Edoardo P."/>
            <person name="Giuseppe L.R."/>
            <person name="Gasser R.B."/>
        </authorList>
    </citation>
    <scope>NUCLEOTIDE SEQUENCE [LARGE SCALE GENOMIC DNA]</scope>
    <source>
        <strain evidence="1">ISS37</strain>
    </source>
</reference>